<protein>
    <recommendedName>
        <fullName evidence="4">Lipoprotein</fullName>
    </recommendedName>
</protein>
<reference evidence="2 3" key="1">
    <citation type="submission" date="2017-08" db="EMBL/GenBank/DDBJ databases">
        <authorList>
            <person name="de Groot N.N."/>
        </authorList>
    </citation>
    <scope>NUCLEOTIDE SEQUENCE [LARGE SCALE GENOMIC DNA]</scope>
    <source>
        <strain evidence="2 3">HM2</strain>
    </source>
</reference>
<evidence type="ECO:0000313" key="3">
    <source>
        <dbReference type="Proteomes" id="UP000255423"/>
    </source>
</evidence>
<feature type="chain" id="PRO_5016722810" description="Lipoprotein" evidence="1">
    <location>
        <begin position="23"/>
        <end position="437"/>
    </location>
</feature>
<dbReference type="PROSITE" id="PS51257">
    <property type="entry name" value="PROKAR_LIPOPROTEIN"/>
    <property type="match status" value="1"/>
</dbReference>
<gene>
    <name evidence="2" type="ORF">SAMN05661053_0843</name>
</gene>
<evidence type="ECO:0008006" key="4">
    <source>
        <dbReference type="Google" id="ProtNLM"/>
    </source>
</evidence>
<sequence length="437" mass="48083">MKKLYSLFALGAVLFAACSDNASQISGSTSVPNMENNLMPNTPVLCSVMGVTDSLEAIEKGCIWSPEMWSRTSGYRVRTGFDNGTNTSGIWTWHVEQGYYNSVSIEWPGTATAEYDSMALADVIDKCGGSLCGKVVYEPIENKVDSAAAYVKSNGRAYVEFYFAGKDASGNIEDADVSAMQGICVEYSGNVAKLELLPNDSIVDLLNVFSYTVSLRPPVDKDDDSLSESKELCFPWNQFGLTASLAGYEKMPKWVFVPIENVVAHLKGVRFYFHFSETNTNFNIISIGRYHLANSPTTNLHPVNETCAPIAVLETFCECDYSEEKAFSHIAFWNYLNFADKKYNAENDSVPLSDPSKKCLKSTLDSLSALHAEKSADDVSRPCDNPQPLRFACADGTESESLEYAEIQEEFSKMVESLGGVATATDSLFEYCMSLNN</sequence>
<evidence type="ECO:0000256" key="1">
    <source>
        <dbReference type="SAM" id="SignalP"/>
    </source>
</evidence>
<keyword evidence="1" id="KW-0732">Signal</keyword>
<dbReference type="AlphaFoldDB" id="A0A380RVK4"/>
<feature type="signal peptide" evidence="1">
    <location>
        <begin position="1"/>
        <end position="22"/>
    </location>
</feature>
<organism evidence="2 3">
    <name type="scientific">Fibrobacter succinogenes</name>
    <name type="common">Bacteroides succinogenes</name>
    <dbReference type="NCBI Taxonomy" id="833"/>
    <lineage>
        <taxon>Bacteria</taxon>
        <taxon>Pseudomonadati</taxon>
        <taxon>Fibrobacterota</taxon>
        <taxon>Fibrobacteria</taxon>
        <taxon>Fibrobacterales</taxon>
        <taxon>Fibrobacteraceae</taxon>
        <taxon>Fibrobacter</taxon>
    </lineage>
</organism>
<dbReference type="Proteomes" id="UP000255423">
    <property type="component" value="Unassembled WGS sequence"/>
</dbReference>
<accession>A0A380RVK4</accession>
<proteinExistence type="predicted"/>
<evidence type="ECO:0000313" key="2">
    <source>
        <dbReference type="EMBL" id="SUQ19603.1"/>
    </source>
</evidence>
<name>A0A380RVK4_FIBSU</name>
<dbReference type="EMBL" id="UHJL01000001">
    <property type="protein sequence ID" value="SUQ19603.1"/>
    <property type="molecule type" value="Genomic_DNA"/>
</dbReference>
<dbReference type="RefSeq" id="WP_109572188.1">
    <property type="nucleotide sequence ID" value="NZ_UHJL01000001.1"/>
</dbReference>